<sequence>MSLIRKFKKLSPWIQILIIGIFIRLLLMPFFTHVDLLSTYNRAYSYAFEGESVLSTTDPLSHFFEVITLRLYDIFLPREWIQTFLGGELSTSTSRFVLFMLKIPYLLFDILSLYLLVKIFKLNRKKELELSIFYFLNPILIFGVYMFGRYETIPIAFILGALFFWKRDKQFWAALLFGLAPLTRMSFLLLIPVVTMLIGKNIKQKIGYFLLMILPFIVFLGLQNFMLTKTMADWLTDGTHVNYLWGTYIQTAADVKLPIFFSVYTVISFFAFLDWMVGNRDVHRVLKYISLVFASLYSISFLHPQYYAWGIPFFALAFLTEKKWSQFWILNVIVVLAFPFLLLRWNNAIIPEIVRPLSLGISSKNLFAFIGKFYDPYKLVSLSRAILTAVYTLFFIKLINMLSWNKLFNEELSIKQNLPRKG</sequence>
<feature type="transmembrane region" description="Helical" evidence="1">
    <location>
        <begin position="12"/>
        <end position="31"/>
    </location>
</feature>
<evidence type="ECO:0000256" key="1">
    <source>
        <dbReference type="SAM" id="Phobius"/>
    </source>
</evidence>
<name>A0A101HJ68_9BACT</name>
<dbReference type="Proteomes" id="UP000053904">
    <property type="component" value="Unassembled WGS sequence"/>
</dbReference>
<feature type="transmembrane region" description="Helical" evidence="1">
    <location>
        <begin position="132"/>
        <end position="165"/>
    </location>
</feature>
<comment type="caution">
    <text evidence="2">The sequence shown here is derived from an EMBL/GenBank/DDBJ whole genome shotgun (WGS) entry which is preliminary data.</text>
</comment>
<keyword evidence="1" id="KW-0472">Membrane</keyword>
<feature type="transmembrane region" description="Helical" evidence="1">
    <location>
        <begin position="380"/>
        <end position="399"/>
    </location>
</feature>
<evidence type="ECO:0000313" key="3">
    <source>
        <dbReference type="Proteomes" id="UP000053904"/>
    </source>
</evidence>
<accession>A0A101HJ68</accession>
<evidence type="ECO:0000313" key="2">
    <source>
        <dbReference type="EMBL" id="KUK77841.1"/>
    </source>
</evidence>
<organism evidence="2 3">
    <name type="scientific">candidate division WS6 bacterium 34_10</name>
    <dbReference type="NCBI Taxonomy" id="1641389"/>
    <lineage>
        <taxon>Bacteria</taxon>
        <taxon>Candidatus Dojkabacteria</taxon>
    </lineage>
</organism>
<keyword evidence="1" id="KW-0812">Transmembrane</keyword>
<dbReference type="AlphaFoldDB" id="A0A101HJ68"/>
<feature type="transmembrane region" description="Helical" evidence="1">
    <location>
        <begin position="171"/>
        <end position="194"/>
    </location>
</feature>
<keyword evidence="1" id="KW-1133">Transmembrane helix</keyword>
<feature type="transmembrane region" description="Helical" evidence="1">
    <location>
        <begin position="257"/>
        <end position="276"/>
    </location>
</feature>
<proteinExistence type="predicted"/>
<dbReference type="EMBL" id="LGGO01000002">
    <property type="protein sequence ID" value="KUK77841.1"/>
    <property type="molecule type" value="Genomic_DNA"/>
</dbReference>
<feature type="transmembrane region" description="Helical" evidence="1">
    <location>
        <begin position="96"/>
        <end position="120"/>
    </location>
</feature>
<feature type="transmembrane region" description="Helical" evidence="1">
    <location>
        <begin position="206"/>
        <end position="226"/>
    </location>
</feature>
<gene>
    <name evidence="2" type="ORF">XD93_0028</name>
</gene>
<protein>
    <submittedName>
        <fullName evidence="2">Uncharacterized protein</fullName>
    </submittedName>
</protein>
<reference evidence="3" key="1">
    <citation type="journal article" date="2015" name="MBio">
        <title>Genome-Resolved Metagenomic Analysis Reveals Roles for Candidate Phyla and Other Microbial Community Members in Biogeochemical Transformations in Oil Reservoirs.</title>
        <authorList>
            <person name="Hu P."/>
            <person name="Tom L."/>
            <person name="Singh A."/>
            <person name="Thomas B.C."/>
            <person name="Baker B.J."/>
            <person name="Piceno Y.M."/>
            <person name="Andersen G.L."/>
            <person name="Banfield J.F."/>
        </authorList>
    </citation>
    <scope>NUCLEOTIDE SEQUENCE [LARGE SCALE GENOMIC DNA]</scope>
</reference>
<feature type="transmembrane region" description="Helical" evidence="1">
    <location>
        <begin position="288"/>
        <end position="307"/>
    </location>
</feature>
<feature type="transmembrane region" description="Helical" evidence="1">
    <location>
        <begin position="327"/>
        <end position="345"/>
    </location>
</feature>